<protein>
    <submittedName>
        <fullName evidence="1">Uncharacterized protein</fullName>
    </submittedName>
</protein>
<sequence length="110" mass="12031">MGLRTNTAAGPKQTSILVYPVTGCDTQLTSASTKYPARLSVGRTSSSICPIVASEPSHCLLWKGRSRKNEVYFDQHHAIVNQRRIDTTGAVTQGSFRHERIESSAANHFA</sequence>
<gene>
    <name evidence="1" type="ORF">SV7mr_36170</name>
</gene>
<dbReference type="EMBL" id="CP036272">
    <property type="protein sequence ID" value="QDT61086.1"/>
    <property type="molecule type" value="Genomic_DNA"/>
</dbReference>
<name>A0A517SY61_9BACT</name>
<proteinExistence type="predicted"/>
<evidence type="ECO:0000313" key="1">
    <source>
        <dbReference type="EMBL" id="QDT61086.1"/>
    </source>
</evidence>
<organism evidence="1 2">
    <name type="scientific">Stieleria bergensis</name>
    <dbReference type="NCBI Taxonomy" id="2528025"/>
    <lineage>
        <taxon>Bacteria</taxon>
        <taxon>Pseudomonadati</taxon>
        <taxon>Planctomycetota</taxon>
        <taxon>Planctomycetia</taxon>
        <taxon>Pirellulales</taxon>
        <taxon>Pirellulaceae</taxon>
        <taxon>Stieleria</taxon>
    </lineage>
</organism>
<keyword evidence="2" id="KW-1185">Reference proteome</keyword>
<dbReference type="AlphaFoldDB" id="A0A517SY61"/>
<evidence type="ECO:0000313" key="2">
    <source>
        <dbReference type="Proteomes" id="UP000315003"/>
    </source>
</evidence>
<reference evidence="1 2" key="1">
    <citation type="submission" date="2019-02" db="EMBL/GenBank/DDBJ databases">
        <title>Deep-cultivation of Planctomycetes and their phenomic and genomic characterization uncovers novel biology.</title>
        <authorList>
            <person name="Wiegand S."/>
            <person name="Jogler M."/>
            <person name="Boedeker C."/>
            <person name="Pinto D."/>
            <person name="Vollmers J."/>
            <person name="Rivas-Marin E."/>
            <person name="Kohn T."/>
            <person name="Peeters S.H."/>
            <person name="Heuer A."/>
            <person name="Rast P."/>
            <person name="Oberbeckmann S."/>
            <person name="Bunk B."/>
            <person name="Jeske O."/>
            <person name="Meyerdierks A."/>
            <person name="Storesund J.E."/>
            <person name="Kallscheuer N."/>
            <person name="Luecker S."/>
            <person name="Lage O.M."/>
            <person name="Pohl T."/>
            <person name="Merkel B.J."/>
            <person name="Hornburger P."/>
            <person name="Mueller R.-W."/>
            <person name="Bruemmer F."/>
            <person name="Labrenz M."/>
            <person name="Spormann A.M."/>
            <person name="Op den Camp H."/>
            <person name="Overmann J."/>
            <person name="Amann R."/>
            <person name="Jetten M.S.M."/>
            <person name="Mascher T."/>
            <person name="Medema M.H."/>
            <person name="Devos D.P."/>
            <person name="Kaster A.-K."/>
            <person name="Ovreas L."/>
            <person name="Rohde M."/>
            <person name="Galperin M.Y."/>
            <person name="Jogler C."/>
        </authorList>
    </citation>
    <scope>NUCLEOTIDE SEQUENCE [LARGE SCALE GENOMIC DNA]</scope>
    <source>
        <strain evidence="1 2">SV_7m_r</strain>
    </source>
</reference>
<accession>A0A517SY61</accession>
<dbReference type="Proteomes" id="UP000315003">
    <property type="component" value="Chromosome"/>
</dbReference>